<dbReference type="GO" id="GO:0000981">
    <property type="term" value="F:DNA-binding transcription factor activity, RNA polymerase II-specific"/>
    <property type="evidence" value="ECO:0007669"/>
    <property type="project" value="InterPro"/>
</dbReference>
<organism evidence="10 11">
    <name type="scientific">Cyberlindnera jadinii (strain ATCC 18201 / CBS 1600 / BCRC 20928 / JCM 3617 / NBRC 0987 / NRRL Y-1542)</name>
    <name type="common">Torula yeast</name>
    <name type="synonym">Candida utilis</name>
    <dbReference type="NCBI Taxonomy" id="983966"/>
    <lineage>
        <taxon>Eukaryota</taxon>
        <taxon>Fungi</taxon>
        <taxon>Dikarya</taxon>
        <taxon>Ascomycota</taxon>
        <taxon>Saccharomycotina</taxon>
        <taxon>Saccharomycetes</taxon>
        <taxon>Phaffomycetales</taxon>
        <taxon>Phaffomycetaceae</taxon>
        <taxon>Cyberlindnera</taxon>
    </lineage>
</organism>
<dbReference type="Proteomes" id="UP000094389">
    <property type="component" value="Unassembled WGS sequence"/>
</dbReference>
<dbReference type="InterPro" id="IPR036864">
    <property type="entry name" value="Zn2-C6_fun-type_DNA-bd_sf"/>
</dbReference>
<proteinExistence type="inferred from homology"/>
<gene>
    <name evidence="10" type="ORF">CYBJADRAFT_188258</name>
</gene>
<evidence type="ECO:0000256" key="1">
    <source>
        <dbReference type="ARBA" id="ARBA00004123"/>
    </source>
</evidence>
<dbReference type="Gene3D" id="4.10.240.10">
    <property type="entry name" value="Zn(2)-C6 fungal-type DNA-binding domain"/>
    <property type="match status" value="1"/>
</dbReference>
<dbReference type="GO" id="GO:0008270">
    <property type="term" value="F:zinc ion binding"/>
    <property type="evidence" value="ECO:0007669"/>
    <property type="project" value="InterPro"/>
</dbReference>
<evidence type="ECO:0000256" key="6">
    <source>
        <dbReference type="ARBA" id="ARBA00023125"/>
    </source>
</evidence>
<dbReference type="InterPro" id="IPR007219">
    <property type="entry name" value="XnlR_reg_dom"/>
</dbReference>
<dbReference type="PANTHER" id="PTHR31668:SF18">
    <property type="entry name" value="MALTOSE FERMENTATION REGULATORY PROTEIN MAL13-RELATED"/>
    <property type="match status" value="1"/>
</dbReference>
<evidence type="ECO:0000256" key="5">
    <source>
        <dbReference type="ARBA" id="ARBA00023015"/>
    </source>
</evidence>
<comment type="subcellular location">
    <subcellularLocation>
        <location evidence="1">Nucleus</location>
    </subcellularLocation>
</comment>
<dbReference type="SMART" id="SM00066">
    <property type="entry name" value="GAL4"/>
    <property type="match status" value="1"/>
</dbReference>
<dbReference type="CDD" id="cd12148">
    <property type="entry name" value="fungal_TF_MHR"/>
    <property type="match status" value="1"/>
</dbReference>
<evidence type="ECO:0000256" key="4">
    <source>
        <dbReference type="ARBA" id="ARBA00022833"/>
    </source>
</evidence>
<keyword evidence="5" id="KW-0805">Transcription regulation</keyword>
<dbReference type="InterPro" id="IPR001138">
    <property type="entry name" value="Zn2Cys6_DnaBD"/>
</dbReference>
<dbReference type="SUPFAM" id="SSF57701">
    <property type="entry name" value="Zn2/Cys6 DNA-binding domain"/>
    <property type="match status" value="1"/>
</dbReference>
<keyword evidence="4" id="KW-0862">Zinc</keyword>
<evidence type="ECO:0000256" key="7">
    <source>
        <dbReference type="ARBA" id="ARBA00023163"/>
    </source>
</evidence>
<dbReference type="PANTHER" id="PTHR31668">
    <property type="entry name" value="GLUCOSE TRANSPORT TRANSCRIPTION REGULATOR RGT1-RELATED-RELATED"/>
    <property type="match status" value="1"/>
</dbReference>
<dbReference type="GO" id="GO:0003677">
    <property type="term" value="F:DNA binding"/>
    <property type="evidence" value="ECO:0007669"/>
    <property type="project" value="UniProtKB-KW"/>
</dbReference>
<dbReference type="OrthoDB" id="2740448at2759"/>
<feature type="domain" description="Zn(2)-C6 fungal-type" evidence="9">
    <location>
        <begin position="17"/>
        <end position="50"/>
    </location>
</feature>
<dbReference type="OMA" id="QRADITM"/>
<evidence type="ECO:0000259" key="9">
    <source>
        <dbReference type="PROSITE" id="PS50048"/>
    </source>
</evidence>
<name>A0A1E4SAQ4_CYBJN</name>
<dbReference type="PROSITE" id="PS00463">
    <property type="entry name" value="ZN2_CY6_FUNGAL_1"/>
    <property type="match status" value="1"/>
</dbReference>
<evidence type="ECO:0000256" key="8">
    <source>
        <dbReference type="ARBA" id="ARBA00023242"/>
    </source>
</evidence>
<evidence type="ECO:0000256" key="3">
    <source>
        <dbReference type="ARBA" id="ARBA00022723"/>
    </source>
</evidence>
<keyword evidence="7" id="KW-0804">Transcription</keyword>
<keyword evidence="11" id="KW-1185">Reference proteome</keyword>
<sequence>MNKSLRSQNNKRQHNRPCDACSVRKVRCDLHERNGLSCTNCSNHGIDCTDVRVRRKSGPKRIRQETKNHILELVSGSQARTQQFSLNQIIPYLQVYQMWFYPMWPIVSTKETISMLEGNSSSPDSPIQLVNDKVAELYALSCAVCAAVSRHKHFLRSLDGVFKLNGCPQPSEYIEEARRVIYERELKMNPTPNLLVTSYFMYMYYDNVPGGTTRGLVYIREAVSLAHIMGLHEKQTYASKSPVESHYLRKIYYQVMITERYIGFECNLPVILEPNDIEIPSLQDDDYPDLLLGFTELAHVFSSTDNYFFKELQSNRSKHSSLNDFLSSMFPTQDDSVKKNWLYQIQKKLCRKIQSDCTVTDAQKVNIILSKAWFQSLAWLMSSENFLLQEDVDSTHCFSTSYPLSIAKEFLKSTNGLPDYAFESNGPGAAMKLLEIANSLYTSSITMLDPSCEPMTLDCLNEIFSMVVRLKSDMELPKDIYGKILSFLESKRFSQTRLLSDHEALLYEMKEGKIEEIFESYDNSNATNSIALPQQTKELSLSRSSSVLLLTEMQDSSVTPNCWSPFLLSST</sequence>
<accession>A0A1E4SAQ4</accession>
<dbReference type="RefSeq" id="XP_020073639.1">
    <property type="nucleotide sequence ID" value="XM_020217298.1"/>
</dbReference>
<dbReference type="PROSITE" id="PS50048">
    <property type="entry name" value="ZN2_CY6_FUNGAL_2"/>
    <property type="match status" value="1"/>
</dbReference>
<keyword evidence="6" id="KW-0238">DNA-binding</keyword>
<dbReference type="Pfam" id="PF04082">
    <property type="entry name" value="Fungal_trans"/>
    <property type="match status" value="1"/>
</dbReference>
<evidence type="ECO:0000313" key="11">
    <source>
        <dbReference type="Proteomes" id="UP000094389"/>
    </source>
</evidence>
<keyword evidence="8" id="KW-0539">Nucleus</keyword>
<dbReference type="Pfam" id="PF00172">
    <property type="entry name" value="Zn_clus"/>
    <property type="match status" value="1"/>
</dbReference>
<dbReference type="GeneID" id="30991694"/>
<dbReference type="GO" id="GO:0006351">
    <property type="term" value="P:DNA-templated transcription"/>
    <property type="evidence" value="ECO:0007669"/>
    <property type="project" value="InterPro"/>
</dbReference>
<dbReference type="STRING" id="983966.A0A1E4SAQ4"/>
<protein>
    <recommendedName>
        <fullName evidence="9">Zn(2)-C6 fungal-type domain-containing protein</fullName>
    </recommendedName>
</protein>
<evidence type="ECO:0000313" key="10">
    <source>
        <dbReference type="EMBL" id="ODV76600.1"/>
    </source>
</evidence>
<comment type="similarity">
    <text evidence="2">Belongs to the MAL13 family.</text>
</comment>
<keyword evidence="3" id="KW-0479">Metal-binding</keyword>
<dbReference type="EMBL" id="KV453925">
    <property type="protein sequence ID" value="ODV76600.1"/>
    <property type="molecule type" value="Genomic_DNA"/>
</dbReference>
<reference evidence="10 11" key="1">
    <citation type="journal article" date="2016" name="Proc. Natl. Acad. Sci. U.S.A.">
        <title>Comparative genomics of biotechnologically important yeasts.</title>
        <authorList>
            <person name="Riley R."/>
            <person name="Haridas S."/>
            <person name="Wolfe K.H."/>
            <person name="Lopes M.R."/>
            <person name="Hittinger C.T."/>
            <person name="Goeker M."/>
            <person name="Salamov A.A."/>
            <person name="Wisecaver J.H."/>
            <person name="Long T.M."/>
            <person name="Calvey C.H."/>
            <person name="Aerts A.L."/>
            <person name="Barry K.W."/>
            <person name="Choi C."/>
            <person name="Clum A."/>
            <person name="Coughlan A.Y."/>
            <person name="Deshpande S."/>
            <person name="Douglass A.P."/>
            <person name="Hanson S.J."/>
            <person name="Klenk H.-P."/>
            <person name="LaButti K.M."/>
            <person name="Lapidus A."/>
            <person name="Lindquist E.A."/>
            <person name="Lipzen A.M."/>
            <person name="Meier-Kolthoff J.P."/>
            <person name="Ohm R.A."/>
            <person name="Otillar R.P."/>
            <person name="Pangilinan J.L."/>
            <person name="Peng Y."/>
            <person name="Rokas A."/>
            <person name="Rosa C.A."/>
            <person name="Scheuner C."/>
            <person name="Sibirny A.A."/>
            <person name="Slot J.C."/>
            <person name="Stielow J.B."/>
            <person name="Sun H."/>
            <person name="Kurtzman C.P."/>
            <person name="Blackwell M."/>
            <person name="Grigoriev I.V."/>
            <person name="Jeffries T.W."/>
        </authorList>
    </citation>
    <scope>NUCLEOTIDE SEQUENCE [LARGE SCALE GENOMIC DNA]</scope>
    <source>
        <strain evidence="11">ATCC 18201 / CBS 1600 / BCRC 20928 / JCM 3617 / NBRC 0987 / NRRL Y-1542</strain>
    </source>
</reference>
<dbReference type="AlphaFoldDB" id="A0A1E4SAQ4"/>
<evidence type="ECO:0000256" key="2">
    <source>
        <dbReference type="ARBA" id="ARBA00009382"/>
    </source>
</evidence>
<dbReference type="CDD" id="cd00067">
    <property type="entry name" value="GAL4"/>
    <property type="match status" value="1"/>
</dbReference>
<dbReference type="InterPro" id="IPR050797">
    <property type="entry name" value="Carb_Metab_Trans_Reg"/>
</dbReference>